<name>A0ABQ1R2E7_9FLAO</name>
<gene>
    <name evidence="1" type="ORF">GCM10011361_20410</name>
</gene>
<keyword evidence="2" id="KW-1185">Reference proteome</keyword>
<proteinExistence type="predicted"/>
<dbReference type="Proteomes" id="UP000625780">
    <property type="component" value="Unassembled WGS sequence"/>
</dbReference>
<reference evidence="2" key="1">
    <citation type="journal article" date="2019" name="Int. J. Syst. Evol. Microbiol.">
        <title>The Global Catalogue of Microorganisms (GCM) 10K type strain sequencing project: providing services to taxonomists for standard genome sequencing and annotation.</title>
        <authorList>
            <consortium name="The Broad Institute Genomics Platform"/>
            <consortium name="The Broad Institute Genome Sequencing Center for Infectious Disease"/>
            <person name="Wu L."/>
            <person name="Ma J."/>
        </authorList>
    </citation>
    <scope>NUCLEOTIDE SEQUENCE [LARGE SCALE GENOMIC DNA]</scope>
    <source>
        <strain evidence="2">CGMCC 1.12606</strain>
    </source>
</reference>
<dbReference type="EMBL" id="BMFH01000001">
    <property type="protein sequence ID" value="GGD53638.1"/>
    <property type="molecule type" value="Genomic_DNA"/>
</dbReference>
<accession>A0ABQ1R2E7</accession>
<evidence type="ECO:0008006" key="3">
    <source>
        <dbReference type="Google" id="ProtNLM"/>
    </source>
</evidence>
<evidence type="ECO:0000313" key="1">
    <source>
        <dbReference type="EMBL" id="GGD53638.1"/>
    </source>
</evidence>
<evidence type="ECO:0000313" key="2">
    <source>
        <dbReference type="Proteomes" id="UP000625780"/>
    </source>
</evidence>
<sequence>MRKSFLKFFEEKGDKILEKKGFKKILDNDDVLSKDSSSFTRYMIFSDSKRKLKISARDWRDEYYVYYLELDGIELIEVNITEGIENAADKMILKLHEI</sequence>
<organism evidence="1 2">
    <name type="scientific">Muriicola marianensis</name>
    <dbReference type="NCBI Taxonomy" id="1324801"/>
    <lineage>
        <taxon>Bacteria</taxon>
        <taxon>Pseudomonadati</taxon>
        <taxon>Bacteroidota</taxon>
        <taxon>Flavobacteriia</taxon>
        <taxon>Flavobacteriales</taxon>
        <taxon>Flavobacteriaceae</taxon>
        <taxon>Muriicola</taxon>
    </lineage>
</organism>
<protein>
    <recommendedName>
        <fullName evidence="3">DUF3601 domain-containing protein</fullName>
    </recommendedName>
</protein>
<dbReference type="RefSeq" id="WP_188370569.1">
    <property type="nucleotide sequence ID" value="NZ_BMFH01000001.1"/>
</dbReference>
<comment type="caution">
    <text evidence="1">The sequence shown here is derived from an EMBL/GenBank/DDBJ whole genome shotgun (WGS) entry which is preliminary data.</text>
</comment>